<feature type="compositionally biased region" description="Acidic residues" evidence="1">
    <location>
        <begin position="116"/>
        <end position="129"/>
    </location>
</feature>
<evidence type="ECO:0000259" key="2">
    <source>
        <dbReference type="Pfam" id="PF13339"/>
    </source>
</evidence>
<sequence length="264" mass="30557">MDIKNKVIELTTQLSEINYDSEEDILTKENLSGYQNNFEEDQFEQDASKSKLRSINTDISLNEHIYEGRTISRQRNDSYDSNLDETLDLEGYTDDDSENRSDFEEEERKKEGGGREEEEGIDSGSDEYENDIKDIPSSKTKFTKEPDNKDYNIYSSKTRNVKEDIKKGISIKNQLGIWETLLECRIKLQKSLTASNKLPQRENFLHFTSLYSADDNQKVTKTNRLVMNLLSKLDLLQKKLLDQSPEYNSNSKSKLKNGEGSEEE</sequence>
<feature type="compositionally biased region" description="Basic and acidic residues" evidence="1">
    <location>
        <begin position="130"/>
        <end position="149"/>
    </location>
</feature>
<feature type="non-terminal residue" evidence="3">
    <location>
        <position position="264"/>
    </location>
</feature>
<feature type="compositionally biased region" description="Acidic residues" evidence="1">
    <location>
        <begin position="82"/>
        <end position="97"/>
    </location>
</feature>
<reference evidence="3" key="1">
    <citation type="submission" date="2015-12" db="EMBL/GenBank/DDBJ databases">
        <title>De novo transcriptome assembly of four potential Pierce s Disease insect vectors from Arizona vineyards.</title>
        <authorList>
            <person name="Tassone E.E."/>
        </authorList>
    </citation>
    <scope>NUCLEOTIDE SEQUENCE</scope>
</reference>
<dbReference type="InterPro" id="IPR025160">
    <property type="entry name" value="AATF"/>
</dbReference>
<name>A0A1B6CKN5_9HEMI</name>
<dbReference type="GO" id="GO:0005730">
    <property type="term" value="C:nucleolus"/>
    <property type="evidence" value="ECO:0007669"/>
    <property type="project" value="TreeGrafter"/>
</dbReference>
<accession>A0A1B6CKN5</accession>
<dbReference type="PANTHER" id="PTHR15565">
    <property type="entry name" value="AATF PROTEIN APOPTOSIS ANTAGONIZING TRANSCRIPTION FACTOR"/>
    <property type="match status" value="1"/>
</dbReference>
<proteinExistence type="predicted"/>
<organism evidence="3">
    <name type="scientific">Clastoptera arizonana</name>
    <name type="common">Arizona spittle bug</name>
    <dbReference type="NCBI Taxonomy" id="38151"/>
    <lineage>
        <taxon>Eukaryota</taxon>
        <taxon>Metazoa</taxon>
        <taxon>Ecdysozoa</taxon>
        <taxon>Arthropoda</taxon>
        <taxon>Hexapoda</taxon>
        <taxon>Insecta</taxon>
        <taxon>Pterygota</taxon>
        <taxon>Neoptera</taxon>
        <taxon>Paraneoptera</taxon>
        <taxon>Hemiptera</taxon>
        <taxon>Auchenorrhyncha</taxon>
        <taxon>Cercopoidea</taxon>
        <taxon>Clastopteridae</taxon>
        <taxon>Clastoptera</taxon>
    </lineage>
</organism>
<feature type="compositionally biased region" description="Basic and acidic residues" evidence="1">
    <location>
        <begin position="98"/>
        <end position="115"/>
    </location>
</feature>
<evidence type="ECO:0000313" key="3">
    <source>
        <dbReference type="EMBL" id="JAS13915.1"/>
    </source>
</evidence>
<dbReference type="AlphaFoldDB" id="A0A1B6CKN5"/>
<dbReference type="Pfam" id="PF13339">
    <property type="entry name" value="AATF-Che1"/>
    <property type="match status" value="1"/>
</dbReference>
<feature type="region of interest" description="Disordered" evidence="1">
    <location>
        <begin position="244"/>
        <end position="264"/>
    </location>
</feature>
<dbReference type="EMBL" id="GEDC01023383">
    <property type="protein sequence ID" value="JAS13915.1"/>
    <property type="molecule type" value="Transcribed_RNA"/>
</dbReference>
<dbReference type="PANTHER" id="PTHR15565:SF0">
    <property type="entry name" value="PROTEIN AATF"/>
    <property type="match status" value="1"/>
</dbReference>
<feature type="domain" description="AATF leucine zipper-containing" evidence="2">
    <location>
        <begin position="164"/>
        <end position="253"/>
    </location>
</feature>
<evidence type="ECO:0000256" key="1">
    <source>
        <dbReference type="SAM" id="MobiDB-lite"/>
    </source>
</evidence>
<dbReference type="InterPro" id="IPR039223">
    <property type="entry name" value="AATF/Bfr2"/>
</dbReference>
<feature type="region of interest" description="Disordered" evidence="1">
    <location>
        <begin position="71"/>
        <end position="149"/>
    </location>
</feature>
<gene>
    <name evidence="3" type="ORF">g.12745</name>
</gene>
<protein>
    <recommendedName>
        <fullName evidence="2">AATF leucine zipper-containing domain-containing protein</fullName>
    </recommendedName>
</protein>